<keyword evidence="1" id="KW-0812">Transmembrane</keyword>
<keyword evidence="1" id="KW-1133">Transmembrane helix</keyword>
<comment type="caution">
    <text evidence="3">The sequence shown here is derived from an EMBL/GenBank/DDBJ whole genome shotgun (WGS) entry which is preliminary data.</text>
</comment>
<evidence type="ECO:0000313" key="3">
    <source>
        <dbReference type="EMBL" id="NYE82424.1"/>
    </source>
</evidence>
<protein>
    <submittedName>
        <fullName evidence="3">Undecaprenyl-diphosphatase</fullName>
        <ecNumber evidence="3">3.6.1.27</ecNumber>
    </submittedName>
</protein>
<dbReference type="SUPFAM" id="SSF48317">
    <property type="entry name" value="Acid phosphatase/Vanadium-dependent haloperoxidase"/>
    <property type="match status" value="1"/>
</dbReference>
<proteinExistence type="predicted"/>
<accession>A0A7Y9LJX8</accession>
<evidence type="ECO:0000259" key="2">
    <source>
        <dbReference type="SMART" id="SM00014"/>
    </source>
</evidence>
<feature type="transmembrane region" description="Helical" evidence="1">
    <location>
        <begin position="141"/>
        <end position="160"/>
    </location>
</feature>
<feature type="transmembrane region" description="Helical" evidence="1">
    <location>
        <begin position="180"/>
        <end position="203"/>
    </location>
</feature>
<dbReference type="PANTHER" id="PTHR14969:SF13">
    <property type="entry name" value="AT30094P"/>
    <property type="match status" value="1"/>
</dbReference>
<dbReference type="PANTHER" id="PTHR14969">
    <property type="entry name" value="SPHINGOSINE-1-PHOSPHATE PHOSPHOHYDROLASE"/>
    <property type="match status" value="1"/>
</dbReference>
<dbReference type="AlphaFoldDB" id="A0A7Y9LJX8"/>
<keyword evidence="4" id="KW-1185">Reference proteome</keyword>
<dbReference type="Proteomes" id="UP000542125">
    <property type="component" value="Unassembled WGS sequence"/>
</dbReference>
<sequence length="284" mass="30509">MTLASTAQWIGLHPVASYIATTIGTLLLAGLLAWVLHWTVRRGRDRWRDRLAPRVWLAIYAGAGAVALLIGMAAFAELAEALDADESLGRFDGLLAEALRTDPSTGMLEVLAWLTRAGNMVTLVGVSILVGAALLIARRRLFFFAWVITVAGNGALIRVLKGVFQRVRPVHEHGFVIEQGWSFPSGHASGSLVVYGMMAYLALRLARPPLSLLIAGALVALFLAIGFSRVFLYVHYFSDVLAGFVSGGAWLVLCITACEVVLRTTPARDVDRAAGEPAGQARTS</sequence>
<feature type="transmembrane region" description="Helical" evidence="1">
    <location>
        <begin position="15"/>
        <end position="36"/>
    </location>
</feature>
<dbReference type="InterPro" id="IPR000326">
    <property type="entry name" value="PAP2/HPO"/>
</dbReference>
<feature type="transmembrane region" description="Helical" evidence="1">
    <location>
        <begin position="210"/>
        <end position="234"/>
    </location>
</feature>
<dbReference type="RefSeq" id="WP_179585307.1">
    <property type="nucleotide sequence ID" value="NZ_JACBYR010000001.1"/>
</dbReference>
<feature type="domain" description="Phosphatidic acid phosphatase type 2/haloperoxidase" evidence="2">
    <location>
        <begin position="141"/>
        <end position="255"/>
    </location>
</feature>
<evidence type="ECO:0000313" key="4">
    <source>
        <dbReference type="Proteomes" id="UP000542125"/>
    </source>
</evidence>
<dbReference type="Gene3D" id="1.20.144.10">
    <property type="entry name" value="Phosphatidic acid phosphatase type 2/haloperoxidase"/>
    <property type="match status" value="2"/>
</dbReference>
<dbReference type="SMART" id="SM00014">
    <property type="entry name" value="acidPPc"/>
    <property type="match status" value="1"/>
</dbReference>
<reference evidence="3 4" key="1">
    <citation type="submission" date="2020-07" db="EMBL/GenBank/DDBJ databases">
        <title>Genomic Encyclopedia of Type Strains, Phase IV (KMG-V): Genome sequencing to study the core and pangenomes of soil and plant-associated prokaryotes.</title>
        <authorList>
            <person name="Whitman W."/>
        </authorList>
    </citation>
    <scope>NUCLEOTIDE SEQUENCE [LARGE SCALE GENOMIC DNA]</scope>
    <source>
        <strain evidence="3 4">SAS40</strain>
    </source>
</reference>
<feature type="transmembrane region" description="Helical" evidence="1">
    <location>
        <begin position="240"/>
        <end position="262"/>
    </location>
</feature>
<organism evidence="3 4">
    <name type="scientific">Pigmentiphaga litoralis</name>
    <dbReference type="NCBI Taxonomy" id="516702"/>
    <lineage>
        <taxon>Bacteria</taxon>
        <taxon>Pseudomonadati</taxon>
        <taxon>Pseudomonadota</taxon>
        <taxon>Betaproteobacteria</taxon>
        <taxon>Burkholderiales</taxon>
        <taxon>Alcaligenaceae</taxon>
        <taxon>Pigmentiphaga</taxon>
    </lineage>
</organism>
<gene>
    <name evidence="3" type="ORF">FHW18_001695</name>
</gene>
<dbReference type="EMBL" id="JACBYR010000001">
    <property type="protein sequence ID" value="NYE82424.1"/>
    <property type="molecule type" value="Genomic_DNA"/>
</dbReference>
<evidence type="ECO:0000256" key="1">
    <source>
        <dbReference type="SAM" id="Phobius"/>
    </source>
</evidence>
<feature type="transmembrane region" description="Helical" evidence="1">
    <location>
        <begin position="57"/>
        <end position="76"/>
    </location>
</feature>
<name>A0A7Y9LJX8_9BURK</name>
<dbReference type="CDD" id="cd03392">
    <property type="entry name" value="PAP2_like_2"/>
    <property type="match status" value="1"/>
</dbReference>
<feature type="transmembrane region" description="Helical" evidence="1">
    <location>
        <begin position="117"/>
        <end position="136"/>
    </location>
</feature>
<dbReference type="InterPro" id="IPR036938">
    <property type="entry name" value="PAP2/HPO_sf"/>
</dbReference>
<dbReference type="Pfam" id="PF01569">
    <property type="entry name" value="PAP2"/>
    <property type="match status" value="1"/>
</dbReference>
<dbReference type="GO" id="GO:0050380">
    <property type="term" value="F:undecaprenyl-diphosphatase activity"/>
    <property type="evidence" value="ECO:0007669"/>
    <property type="project" value="UniProtKB-EC"/>
</dbReference>
<keyword evidence="1" id="KW-0472">Membrane</keyword>
<keyword evidence="3" id="KW-0378">Hydrolase</keyword>
<dbReference type="EC" id="3.6.1.27" evidence="3"/>